<accession>A0A8T2EVX0</accession>
<dbReference type="EMBL" id="JAEFBK010000003">
    <property type="protein sequence ID" value="KAG7626834.1"/>
    <property type="molecule type" value="Genomic_DNA"/>
</dbReference>
<feature type="compositionally biased region" description="Polar residues" evidence="1">
    <location>
        <begin position="20"/>
        <end position="40"/>
    </location>
</feature>
<reference evidence="2 3" key="1">
    <citation type="submission" date="2020-12" db="EMBL/GenBank/DDBJ databases">
        <title>Concerted genomic and epigenomic changes stabilize Arabidopsis allopolyploids.</title>
        <authorList>
            <person name="Chen Z."/>
        </authorList>
    </citation>
    <scope>NUCLEOTIDE SEQUENCE [LARGE SCALE GENOMIC DNA]</scope>
    <source>
        <strain evidence="2">Allo738</strain>
        <tissue evidence="2">Leaf</tissue>
    </source>
</reference>
<dbReference type="Proteomes" id="UP000694240">
    <property type="component" value="Chromosome 3"/>
</dbReference>
<evidence type="ECO:0000313" key="2">
    <source>
        <dbReference type="EMBL" id="KAG7626834.1"/>
    </source>
</evidence>
<gene>
    <name evidence="2" type="ORF">ISN45_At03g029530</name>
</gene>
<protein>
    <submittedName>
        <fullName evidence="2">Uncharacterized protein</fullName>
    </submittedName>
</protein>
<organism evidence="2 3">
    <name type="scientific">Arabidopsis thaliana x Arabidopsis arenosa</name>
    <dbReference type="NCBI Taxonomy" id="1240361"/>
    <lineage>
        <taxon>Eukaryota</taxon>
        <taxon>Viridiplantae</taxon>
        <taxon>Streptophyta</taxon>
        <taxon>Embryophyta</taxon>
        <taxon>Tracheophyta</taxon>
        <taxon>Spermatophyta</taxon>
        <taxon>Magnoliopsida</taxon>
        <taxon>eudicotyledons</taxon>
        <taxon>Gunneridae</taxon>
        <taxon>Pentapetalae</taxon>
        <taxon>rosids</taxon>
        <taxon>malvids</taxon>
        <taxon>Brassicales</taxon>
        <taxon>Brassicaceae</taxon>
        <taxon>Camelineae</taxon>
        <taxon>Arabidopsis</taxon>
    </lineage>
</organism>
<name>A0A8T2EVX0_9BRAS</name>
<proteinExistence type="predicted"/>
<sequence>MDIFVLNVPIYTSIKKESTIESASGSTIVSTTGPETGSDNDQSDDVAASISDEEFAEN</sequence>
<dbReference type="AlphaFoldDB" id="A0A8T2EVX0"/>
<keyword evidence="3" id="KW-1185">Reference proteome</keyword>
<evidence type="ECO:0000256" key="1">
    <source>
        <dbReference type="SAM" id="MobiDB-lite"/>
    </source>
</evidence>
<feature type="region of interest" description="Disordered" evidence="1">
    <location>
        <begin position="20"/>
        <end position="58"/>
    </location>
</feature>
<evidence type="ECO:0000313" key="3">
    <source>
        <dbReference type="Proteomes" id="UP000694240"/>
    </source>
</evidence>
<comment type="caution">
    <text evidence="2">The sequence shown here is derived from an EMBL/GenBank/DDBJ whole genome shotgun (WGS) entry which is preliminary data.</text>
</comment>